<evidence type="ECO:0000313" key="3">
    <source>
        <dbReference type="Proteomes" id="UP000266721"/>
    </source>
</evidence>
<name>A0A409VCR9_MYTGA</name>
<dbReference type="EMBL" id="KV593824">
    <property type="protein sequence ID" value="OPL21229.1"/>
    <property type="molecule type" value="Genomic_DNA"/>
</dbReference>
<dbReference type="Pfam" id="PF20700">
    <property type="entry name" value="Mutator"/>
    <property type="match status" value="1"/>
</dbReference>
<feature type="non-terminal residue" evidence="2">
    <location>
        <position position="1"/>
    </location>
</feature>
<evidence type="ECO:0000313" key="2">
    <source>
        <dbReference type="EMBL" id="OPL21229.1"/>
    </source>
</evidence>
<dbReference type="AlphaFoldDB" id="A0A409VCR9"/>
<accession>A0A409VCR9</accession>
<gene>
    <name evidence="2" type="ORF">AM593_08486</name>
</gene>
<organism evidence="2 3">
    <name type="scientific">Mytilus galloprovincialis</name>
    <name type="common">Mediterranean mussel</name>
    <dbReference type="NCBI Taxonomy" id="29158"/>
    <lineage>
        <taxon>Eukaryota</taxon>
        <taxon>Metazoa</taxon>
        <taxon>Spiralia</taxon>
        <taxon>Lophotrochozoa</taxon>
        <taxon>Mollusca</taxon>
        <taxon>Bivalvia</taxon>
        <taxon>Autobranchia</taxon>
        <taxon>Pteriomorphia</taxon>
        <taxon>Mytilida</taxon>
        <taxon>Mytiloidea</taxon>
        <taxon>Mytilidae</taxon>
        <taxon>Mytilinae</taxon>
        <taxon>Mytilus</taxon>
    </lineage>
</organism>
<keyword evidence="3" id="KW-1185">Reference proteome</keyword>
<dbReference type="Proteomes" id="UP000266721">
    <property type="component" value="Unassembled WGS sequence"/>
</dbReference>
<sequence>MTTLCIRKQPKKSAYNRNTYQVIENEINSWWKEVVEREMSVAIEEEKKIAIDKNRYHEGIPSVTVICDGGWSKRSH</sequence>
<proteinExistence type="predicted"/>
<evidence type="ECO:0000259" key="1">
    <source>
        <dbReference type="Pfam" id="PF20700"/>
    </source>
</evidence>
<feature type="domain" description="Mutator-like transposase" evidence="1">
    <location>
        <begin position="15"/>
        <end position="76"/>
    </location>
</feature>
<reference evidence="2 3" key="1">
    <citation type="journal article" date="2016" name="PLoS ONE">
        <title>A First Insight into the Genome of the Filter-Feeder Mussel Mytilus galloprovincialis.</title>
        <authorList>
            <person name="Murgarella M."/>
            <person name="Puiu D."/>
            <person name="Novoa B."/>
            <person name="Figueras A."/>
            <person name="Posada D."/>
            <person name="Canchaya C."/>
        </authorList>
    </citation>
    <scope>NUCLEOTIDE SEQUENCE [LARGE SCALE GENOMIC DNA]</scope>
    <source>
        <tissue evidence="2">Muscle</tissue>
    </source>
</reference>
<protein>
    <recommendedName>
        <fullName evidence="1">Mutator-like transposase domain-containing protein</fullName>
    </recommendedName>
</protein>
<dbReference type="InterPro" id="IPR049012">
    <property type="entry name" value="Mutator_transp_dom"/>
</dbReference>